<feature type="binding site" evidence="9">
    <location>
        <begin position="70"/>
        <end position="74"/>
    </location>
    <ligand>
        <name>substrate</name>
    </ligand>
</feature>
<comment type="cofactor">
    <cofactor evidence="9">
        <name>FMN</name>
        <dbReference type="ChEBI" id="CHEBI:58210"/>
    </cofactor>
    <text evidence="9">Binds 1 FMN per subunit.</text>
</comment>
<evidence type="ECO:0000256" key="9">
    <source>
        <dbReference type="HAMAP-Rule" id="MF_00224"/>
    </source>
</evidence>
<evidence type="ECO:0000256" key="5">
    <source>
        <dbReference type="ARBA" id="ARBA00022630"/>
    </source>
</evidence>
<dbReference type="GO" id="GO:0044205">
    <property type="term" value="P:'de novo' UMP biosynthetic process"/>
    <property type="evidence" value="ECO:0007669"/>
    <property type="project" value="UniProtKB-UniRule"/>
</dbReference>
<dbReference type="EC" id="1.3.-.-" evidence="9"/>
<dbReference type="InterPro" id="IPR050074">
    <property type="entry name" value="DHO_dehydrogenase"/>
</dbReference>
<dbReference type="InterPro" id="IPR012135">
    <property type="entry name" value="Dihydroorotate_DH_1_2"/>
</dbReference>
<dbReference type="Pfam" id="PF01180">
    <property type="entry name" value="DHO_dh"/>
    <property type="match status" value="1"/>
</dbReference>
<dbReference type="PIRSF" id="PIRSF000164">
    <property type="entry name" value="DHO_oxidase"/>
    <property type="match status" value="1"/>
</dbReference>
<comment type="caution">
    <text evidence="9">Lacks conserved residue(s) required for the propagation of feature annotation.</text>
</comment>
<dbReference type="InterPro" id="IPR024920">
    <property type="entry name" value="Dihydroorotate_DH_1"/>
</dbReference>
<feature type="binding site" evidence="9">
    <location>
        <begin position="46"/>
        <end position="47"/>
    </location>
    <ligand>
        <name>FMN</name>
        <dbReference type="ChEBI" id="CHEBI:58210"/>
    </ligand>
</feature>
<dbReference type="HAMAP" id="MF_00224">
    <property type="entry name" value="DHO_dh_type1"/>
    <property type="match status" value="1"/>
</dbReference>
<feature type="binding site" evidence="9">
    <location>
        <position position="221"/>
    </location>
    <ligand>
        <name>FMN</name>
        <dbReference type="ChEBI" id="CHEBI:58210"/>
    </ligand>
</feature>
<keyword evidence="6 9" id="KW-0288">FMN</keyword>
<feature type="binding site" evidence="9">
    <location>
        <begin position="193"/>
        <end position="194"/>
    </location>
    <ligand>
        <name>substrate</name>
    </ligand>
</feature>
<feature type="binding site" evidence="9">
    <location>
        <position position="127"/>
    </location>
    <ligand>
        <name>substrate</name>
    </ligand>
</feature>
<evidence type="ECO:0000256" key="7">
    <source>
        <dbReference type="ARBA" id="ARBA00022975"/>
    </source>
</evidence>
<dbReference type="EMBL" id="MFAZ01000011">
    <property type="protein sequence ID" value="OGD87611.1"/>
    <property type="molecule type" value="Genomic_DNA"/>
</dbReference>
<proteinExistence type="inferred from homology"/>
<dbReference type="PROSITE" id="PS00912">
    <property type="entry name" value="DHODEHASE_2"/>
    <property type="match status" value="1"/>
</dbReference>
<keyword evidence="5 9" id="KW-0285">Flavoprotein</keyword>
<evidence type="ECO:0000256" key="2">
    <source>
        <dbReference type="ARBA" id="ARBA00004725"/>
    </source>
</evidence>
<feature type="binding site" evidence="9">
    <location>
        <position position="46"/>
    </location>
    <ligand>
        <name>substrate</name>
    </ligand>
</feature>
<dbReference type="GO" id="GO:0005737">
    <property type="term" value="C:cytoplasm"/>
    <property type="evidence" value="ECO:0007669"/>
    <property type="project" value="UniProtKB-SubCell"/>
</dbReference>
<reference evidence="11 12" key="1">
    <citation type="journal article" date="2016" name="Nat. Commun.">
        <title>Thousands of microbial genomes shed light on interconnected biogeochemical processes in an aquifer system.</title>
        <authorList>
            <person name="Anantharaman K."/>
            <person name="Brown C.T."/>
            <person name="Hug L.A."/>
            <person name="Sharon I."/>
            <person name="Castelle C.J."/>
            <person name="Probst A.J."/>
            <person name="Thomas B.C."/>
            <person name="Singh A."/>
            <person name="Wilkins M.J."/>
            <person name="Karaoz U."/>
            <person name="Brodie E.L."/>
            <person name="Williams K.H."/>
            <person name="Hubbard S.S."/>
            <person name="Banfield J.F."/>
        </authorList>
    </citation>
    <scope>NUCLEOTIDE SEQUENCE [LARGE SCALE GENOMIC DNA]</scope>
</reference>
<comment type="similarity">
    <text evidence="3 9">Belongs to the dihydroorotate dehydrogenase family. Type 1 subfamily.</text>
</comment>
<dbReference type="PANTHER" id="PTHR48109">
    <property type="entry name" value="DIHYDROOROTATE DEHYDROGENASE (QUINONE), MITOCHONDRIAL-RELATED"/>
    <property type="match status" value="1"/>
</dbReference>
<feature type="domain" description="Dihydroorotate dehydrogenase catalytic" evidence="10">
    <location>
        <begin position="6"/>
        <end position="293"/>
    </location>
</feature>
<dbReference type="NCBIfam" id="NF002702">
    <property type="entry name" value="PRK02506.1"/>
    <property type="match status" value="1"/>
</dbReference>
<dbReference type="InterPro" id="IPR023359">
    <property type="entry name" value="Dihydro_DH_chainA_dom2"/>
</dbReference>
<comment type="subcellular location">
    <subcellularLocation>
        <location evidence="1 9">Cytoplasm</location>
    </subcellularLocation>
</comment>
<evidence type="ECO:0000256" key="3">
    <source>
        <dbReference type="ARBA" id="ARBA00008008"/>
    </source>
</evidence>
<dbReference type="AlphaFoldDB" id="A0A1F5G6Z1"/>
<comment type="function">
    <text evidence="9">Catalyzes the conversion of dihydroorotate to orotate.</text>
</comment>
<keyword evidence="4 9" id="KW-0963">Cytoplasm</keyword>
<accession>A0A1F5G6Z1</accession>
<organism evidence="11 12">
    <name type="scientific">Candidatus Curtissbacteria bacterium RIFCSPHIGHO2_01_FULL_41_11</name>
    <dbReference type="NCBI Taxonomy" id="1797711"/>
    <lineage>
        <taxon>Bacteria</taxon>
        <taxon>Candidatus Curtissiibacteriota</taxon>
    </lineage>
</organism>
<evidence type="ECO:0000256" key="4">
    <source>
        <dbReference type="ARBA" id="ARBA00022490"/>
    </source>
</evidence>
<dbReference type="Gene3D" id="3.20.20.70">
    <property type="entry name" value="Aldolase class I"/>
    <property type="match status" value="1"/>
</dbReference>
<dbReference type="PANTHER" id="PTHR48109:SF1">
    <property type="entry name" value="DIHYDROOROTATE DEHYDROGENASE (FUMARATE)"/>
    <property type="match status" value="1"/>
</dbReference>
<evidence type="ECO:0000313" key="11">
    <source>
        <dbReference type="EMBL" id="OGD87611.1"/>
    </source>
</evidence>
<dbReference type="GO" id="GO:0006207">
    <property type="term" value="P:'de novo' pyrimidine nucleobase biosynthetic process"/>
    <property type="evidence" value="ECO:0007669"/>
    <property type="project" value="InterPro"/>
</dbReference>
<sequence length="312" mass="34215">MKIDISTKIAGVKFETCVLNASGPLDETLKQLEIIGKSASSGVMMKSCTLESREGNPKPRYADLKYGSINSMGLPNLGYEKYVEFTSILKKKSKKPVIASICGMTAEDNITMFKAFNNTPVDLIEFNPGSPNTIGKPIMGYNTDALDKLLKAVSKVSKKPFGVKLPPYFDLGHYDQVAKVIKKYPVKFVTCINSIGNGLAIDPESEKPLIKPKGGFGGIGGRYVKFHALANVRRFYELFEDKIQVIGVGGVYSGSDAFEFILAGASAVQIGTAFIQQGPQIFEKVQNELRDLMRNKGYTRLSDFRGKLKPLD</sequence>
<dbReference type="InterPro" id="IPR005720">
    <property type="entry name" value="Dihydroorotate_DH_cat"/>
</dbReference>
<keyword evidence="8 9" id="KW-0560">Oxidoreductase</keyword>
<feature type="binding site" evidence="9">
    <location>
        <position position="192"/>
    </location>
    <ligand>
        <name>FMN</name>
        <dbReference type="ChEBI" id="CHEBI:58210"/>
    </ligand>
</feature>
<gene>
    <name evidence="9" type="primary">pyrD</name>
    <name evidence="11" type="ORF">A2870_02955</name>
</gene>
<name>A0A1F5G6Z1_9BACT</name>
<dbReference type="UniPathway" id="UPA00070"/>
<dbReference type="Proteomes" id="UP000179102">
    <property type="component" value="Unassembled WGS sequence"/>
</dbReference>
<feature type="active site" description="Nucleophile" evidence="9">
    <location>
        <position position="130"/>
    </location>
</feature>
<feature type="binding site" evidence="9">
    <location>
        <position position="127"/>
    </location>
    <ligand>
        <name>FMN</name>
        <dbReference type="ChEBI" id="CHEBI:58210"/>
    </ligand>
</feature>
<evidence type="ECO:0000256" key="8">
    <source>
        <dbReference type="ARBA" id="ARBA00023002"/>
    </source>
</evidence>
<dbReference type="InterPro" id="IPR013785">
    <property type="entry name" value="Aldolase_TIM"/>
</dbReference>
<feature type="binding site" evidence="9">
    <location>
        <begin position="249"/>
        <end position="250"/>
    </location>
    <ligand>
        <name>FMN</name>
        <dbReference type="ChEBI" id="CHEBI:58210"/>
    </ligand>
</feature>
<dbReference type="STRING" id="1797711.A2870_02955"/>
<evidence type="ECO:0000256" key="1">
    <source>
        <dbReference type="ARBA" id="ARBA00004496"/>
    </source>
</evidence>
<feature type="binding site" evidence="9">
    <location>
        <position position="164"/>
    </location>
    <ligand>
        <name>FMN</name>
        <dbReference type="ChEBI" id="CHEBI:58210"/>
    </ligand>
</feature>
<dbReference type="FunFam" id="3.20.20.70:FF:000027">
    <property type="entry name" value="Dihydropyrimidine dehydrogenase [NADP(+)]"/>
    <property type="match status" value="1"/>
</dbReference>
<protein>
    <recommendedName>
        <fullName evidence="9">Dihydroorotate dehydrogenase</fullName>
        <shortName evidence="9">DHOD</shortName>
        <shortName evidence="9">DHODase</shortName>
        <shortName evidence="9">DHOdehase</shortName>
        <ecNumber evidence="9">1.3.-.-</ecNumber>
    </recommendedName>
</protein>
<evidence type="ECO:0000256" key="6">
    <source>
        <dbReference type="ARBA" id="ARBA00022643"/>
    </source>
</evidence>
<feature type="binding site" evidence="9">
    <location>
        <begin position="271"/>
        <end position="272"/>
    </location>
    <ligand>
        <name>FMN</name>
        <dbReference type="ChEBI" id="CHEBI:58210"/>
    </ligand>
</feature>
<comment type="pathway">
    <text evidence="2 9">Pyrimidine metabolism; UMP biosynthesis via de novo pathway.</text>
</comment>
<keyword evidence="7 9" id="KW-0665">Pyrimidine biosynthesis</keyword>
<evidence type="ECO:0000259" key="10">
    <source>
        <dbReference type="Pfam" id="PF01180"/>
    </source>
</evidence>
<dbReference type="InterPro" id="IPR001295">
    <property type="entry name" value="Dihydroorotate_DH_CS"/>
</dbReference>
<evidence type="ECO:0000313" key="12">
    <source>
        <dbReference type="Proteomes" id="UP000179102"/>
    </source>
</evidence>
<dbReference type="SUPFAM" id="SSF51395">
    <property type="entry name" value="FMN-linked oxidoreductases"/>
    <property type="match status" value="1"/>
</dbReference>
<comment type="caution">
    <text evidence="11">The sequence shown here is derived from an EMBL/GenBank/DDBJ whole genome shotgun (WGS) entry which is preliminary data.</text>
</comment>
<comment type="catalytic activity">
    <reaction evidence="9">
        <text>(S)-dihydroorotate + A = orotate + AH2</text>
        <dbReference type="Rhea" id="RHEA:18073"/>
        <dbReference type="ChEBI" id="CHEBI:13193"/>
        <dbReference type="ChEBI" id="CHEBI:17499"/>
        <dbReference type="ChEBI" id="CHEBI:30839"/>
        <dbReference type="ChEBI" id="CHEBI:30864"/>
    </reaction>
</comment>
<dbReference type="GO" id="GO:0004152">
    <property type="term" value="F:dihydroorotate dehydrogenase activity"/>
    <property type="evidence" value="ECO:0007669"/>
    <property type="project" value="UniProtKB-UniRule"/>
</dbReference>
<feature type="binding site" evidence="9">
    <location>
        <position position="22"/>
    </location>
    <ligand>
        <name>FMN</name>
        <dbReference type="ChEBI" id="CHEBI:58210"/>
    </ligand>
</feature>
<dbReference type="Gene3D" id="2.30.26.10">
    <property type="entry name" value="Dihydroorotate Dehydrogenase A, chain A, domain 2"/>
    <property type="match status" value="1"/>
</dbReference>